<accession>A0ACC2S181</accession>
<comment type="caution">
    <text evidence="1">The sequence shown here is derived from an EMBL/GenBank/DDBJ whole genome shotgun (WGS) entry which is preliminary data.</text>
</comment>
<name>A0ACC2S181_9FUNG</name>
<gene>
    <name evidence="1" type="primary">KOG1_3</name>
    <name evidence="1" type="ORF">DSO57_1036100</name>
</gene>
<reference evidence="1" key="1">
    <citation type="submission" date="2022-04" db="EMBL/GenBank/DDBJ databases">
        <title>Genome of the entomopathogenic fungus Entomophthora muscae.</title>
        <authorList>
            <person name="Elya C."/>
            <person name="Lovett B.R."/>
            <person name="Lee E."/>
            <person name="Macias A.M."/>
            <person name="Hajek A.E."/>
            <person name="De Bivort B.L."/>
            <person name="Kasson M.T."/>
            <person name="De Fine Licht H.H."/>
            <person name="Stajich J.E."/>
        </authorList>
    </citation>
    <scope>NUCLEOTIDE SEQUENCE</scope>
    <source>
        <strain evidence="1">Berkeley</strain>
    </source>
</reference>
<evidence type="ECO:0000313" key="1">
    <source>
        <dbReference type="EMBL" id="KAJ9056133.1"/>
    </source>
</evidence>
<dbReference type="Proteomes" id="UP001165960">
    <property type="component" value="Unassembled WGS sequence"/>
</dbReference>
<protein>
    <submittedName>
        <fullName evidence="1">Target of rapamycin complex 1 subunit kog1</fullName>
    </submittedName>
</protein>
<dbReference type="EMBL" id="QTSX02006016">
    <property type="protein sequence ID" value="KAJ9056133.1"/>
    <property type="molecule type" value="Genomic_DNA"/>
</dbReference>
<evidence type="ECO:0000313" key="2">
    <source>
        <dbReference type="Proteomes" id="UP001165960"/>
    </source>
</evidence>
<sequence>MNVARSNKNSPEEILGGETRHGIGEEINPEESSPFIDSLEKIYYVSSRHGALQSKSFSVPIGDNIHGTLLDWRLRDRQKTVTVALCLCFNFGTEPPDIIKASPYPKLLSWVDPNSFIREKAIEEVGKALQQQYEVLQPRARYKALLDPTVEEAKKVCCSLRRSSKDERILFHYNGHGVPKPTTTGEIWVYNKSFTQYVPLSIYDLQSWLGAPCMLLYDCPAAENIIKAFHKSVRERELASEKIGEDFRQTPYGQLKDAIQFAACGSNEILPLNPDLPADVFTSCMTTPIEMALRWFVLRNPLLPKVDINMVLKLPGRFNDRSTPLGNLSWVFTSITDTIAWTMLPPLLFKQLFRQDLMVAALFRNFLLADRIMRSLKCHPVSVPALPNTHNHPLWKSWDLAVDLCLSQLPDLISSKEAGTVIEYKNSPFFANQLTAFEIWLSQGSVKQTVPEQLPIVLQVLLSQAHRARALRLLSQFLDMGLWAVNAALLVGIFPYILKLLQSPAAELKPLLTFIWARLIPVDPTCQNDLLKDNGFMYFIDLLNAEKSHSLANISEHRGIAAFIISFFCKDFPQGKNSCLQHNILHIAIPHLSDHNPFLRQWTCLMLAQLWKGFPDAKNAALNAFYHERLLRLVRDSVPEVRAAALFGLTSLIECDTDEVGHFEHDLVLALQSYSSDASPLVRQEWAVYMSQFVFRHKASFVAAAKELLDEENIVLGRKGPIITSSAGGSLNSSSALRNSSADSVVRPKEIPHRVCLLSAEDPFRIAYSMSWKTLLNTVHDPFPRVARTVRRIVDNIHSLMVKQHYYPSNPTPPPSPVQTPRPPPSNQSPLFNSRINLTSTLRRSTSFTFKTLNPFSTPQETTAPPSPQAEPSREIPKVEEGIVTGSLYFDWATSRFQEPRMKPPESEEPGSLVYQQREWRHRRNSQQNQETNQQATLVRSWTTEHAVLANDTQPSALLFHQYEPHLIVADDKAYLSVWDWDQGQCITRFHVPVVPSVSITTMKLLNQADEAILAVGASDGGIRLYRKYWEKPELVSAFRAITELPVSRKRLTTYTGVVMEWQQPHGVFLFGGGTSVIKVWDAASERCIADFPTRSTSSVTSLTSDPLAGHYMVAGFQDGSVRAYDRRIASRESMVKCWREHNSAVVGVHLQEGSVRELASASLSGEVKLWDIRAANSVGGFSVKSNITSFALHDHAPLIASGTPQSGVSIYTLHGKCLGTTYHYQGTTGLLLGQKVASVNSLAFHPRRMLAAAASGGGVAGVTGEKSTNITLVAWDAPIVEHQGSFDIITNPTFGYHSYDSEPVLVGH</sequence>
<keyword evidence="2" id="KW-1185">Reference proteome</keyword>
<proteinExistence type="predicted"/>
<organism evidence="1 2">
    <name type="scientific">Entomophthora muscae</name>
    <dbReference type="NCBI Taxonomy" id="34485"/>
    <lineage>
        <taxon>Eukaryota</taxon>
        <taxon>Fungi</taxon>
        <taxon>Fungi incertae sedis</taxon>
        <taxon>Zoopagomycota</taxon>
        <taxon>Entomophthoromycotina</taxon>
        <taxon>Entomophthoromycetes</taxon>
        <taxon>Entomophthorales</taxon>
        <taxon>Entomophthoraceae</taxon>
        <taxon>Entomophthora</taxon>
    </lineage>
</organism>